<sequence>MRPAYDRDMNAWQESLDSAGIREPELRGDYDAQRRLVSRFRRTSYLAAQMLLPRPMLPHVVVATAVMHHGDNLLDTGPKAQRAAAWASWEEQVRRALETGVSGDPLLRALAHTIAAYPRLRRPVEEYLSTATAELEFTGFLDEADYQAYVDAYSLPAFMLVGALLGPETDDGPYRAACREFIDGSQRLDFVNDIAEDLREGQLGIPGEILRRFSVTLDDLAAGREAPGVREVVGHQISQARTALQTARKLTALALAPCRPLMGALVEVELLTADAALARGAKLLRGSARPPLVRTLRVLLGARRNARIGRSYLPS</sequence>
<comment type="caution">
    <text evidence="1">The sequence shown here is derived from an EMBL/GenBank/DDBJ whole genome shotgun (WGS) entry which is preliminary data.</text>
</comment>
<name>A0ABP6LL86_9ACTN</name>
<reference evidence="2" key="1">
    <citation type="journal article" date="2019" name="Int. J. Syst. Evol. Microbiol.">
        <title>The Global Catalogue of Microorganisms (GCM) 10K type strain sequencing project: providing services to taxonomists for standard genome sequencing and annotation.</title>
        <authorList>
            <consortium name="The Broad Institute Genomics Platform"/>
            <consortium name="The Broad Institute Genome Sequencing Center for Infectious Disease"/>
            <person name="Wu L."/>
            <person name="Ma J."/>
        </authorList>
    </citation>
    <scope>NUCLEOTIDE SEQUENCE [LARGE SCALE GENOMIC DNA]</scope>
    <source>
        <strain evidence="2">JCM 9091</strain>
    </source>
</reference>
<proteinExistence type="predicted"/>
<gene>
    <name evidence="1" type="ORF">GCM10010448_36260</name>
</gene>
<evidence type="ECO:0000313" key="1">
    <source>
        <dbReference type="EMBL" id="GAA3050005.1"/>
    </source>
</evidence>
<dbReference type="Pfam" id="PF00494">
    <property type="entry name" value="SQS_PSY"/>
    <property type="match status" value="1"/>
</dbReference>
<dbReference type="InterPro" id="IPR008949">
    <property type="entry name" value="Isoprenoid_synthase_dom_sf"/>
</dbReference>
<dbReference type="Proteomes" id="UP001501532">
    <property type="component" value="Unassembled WGS sequence"/>
</dbReference>
<keyword evidence="2" id="KW-1185">Reference proteome</keyword>
<dbReference type="PANTHER" id="PTHR31480">
    <property type="entry name" value="BIFUNCTIONAL LYCOPENE CYCLASE/PHYTOENE SYNTHASE"/>
    <property type="match status" value="1"/>
</dbReference>
<dbReference type="EMBL" id="BAAAUF010000030">
    <property type="protein sequence ID" value="GAA3050005.1"/>
    <property type="molecule type" value="Genomic_DNA"/>
</dbReference>
<protein>
    <submittedName>
        <fullName evidence="1">Phytoene/squalene synthase family protein</fullName>
    </submittedName>
</protein>
<dbReference type="Gene3D" id="1.10.600.10">
    <property type="entry name" value="Farnesyl Diphosphate Synthase"/>
    <property type="match status" value="1"/>
</dbReference>
<organism evidence="1 2">
    <name type="scientific">Streptomyces glomeratus</name>
    <dbReference type="NCBI Taxonomy" id="284452"/>
    <lineage>
        <taxon>Bacteria</taxon>
        <taxon>Bacillati</taxon>
        <taxon>Actinomycetota</taxon>
        <taxon>Actinomycetes</taxon>
        <taxon>Kitasatosporales</taxon>
        <taxon>Streptomycetaceae</taxon>
        <taxon>Streptomyces</taxon>
    </lineage>
</organism>
<dbReference type="InterPro" id="IPR002060">
    <property type="entry name" value="Squ/phyt_synthse"/>
</dbReference>
<dbReference type="SUPFAM" id="SSF48576">
    <property type="entry name" value="Terpenoid synthases"/>
    <property type="match status" value="1"/>
</dbReference>
<evidence type="ECO:0000313" key="2">
    <source>
        <dbReference type="Proteomes" id="UP001501532"/>
    </source>
</evidence>
<accession>A0ABP6LL86</accession>